<dbReference type="Proteomes" id="UP000199664">
    <property type="component" value="Unassembled WGS sequence"/>
</dbReference>
<evidence type="ECO:0000313" key="2">
    <source>
        <dbReference type="Proteomes" id="UP000199664"/>
    </source>
</evidence>
<organism evidence="1 2">
    <name type="scientific">Bosea lupini</name>
    <dbReference type="NCBI Taxonomy" id="1036779"/>
    <lineage>
        <taxon>Bacteria</taxon>
        <taxon>Pseudomonadati</taxon>
        <taxon>Pseudomonadota</taxon>
        <taxon>Alphaproteobacteria</taxon>
        <taxon>Hyphomicrobiales</taxon>
        <taxon>Boseaceae</taxon>
        <taxon>Bosea</taxon>
    </lineage>
</organism>
<proteinExistence type="predicted"/>
<name>A0A1H7GD81_9HYPH</name>
<sequence>MTERDLFPVLWDDHTDKCAPQRHLVHIGEETGTDEYLLVDGRPGSLTKVMGPLSYEEGVRFAERLLRDGIVTESDMARALCVCMVLVACTRPPEQENVSPRLTRIEPEMRQRIRAVKTEAA</sequence>
<protein>
    <submittedName>
        <fullName evidence="1">Uncharacterized protein</fullName>
    </submittedName>
</protein>
<accession>A0A1H7GD81</accession>
<dbReference type="EMBL" id="FOAN01000001">
    <property type="protein sequence ID" value="SEK36109.1"/>
    <property type="molecule type" value="Genomic_DNA"/>
</dbReference>
<gene>
    <name evidence="1" type="ORF">SAMN04515666_101323</name>
</gene>
<keyword evidence="2" id="KW-1185">Reference proteome</keyword>
<reference evidence="2" key="1">
    <citation type="submission" date="2016-10" db="EMBL/GenBank/DDBJ databases">
        <authorList>
            <person name="Varghese N."/>
            <person name="Submissions S."/>
        </authorList>
    </citation>
    <scope>NUCLEOTIDE SEQUENCE [LARGE SCALE GENOMIC DNA]</scope>
    <source>
        <strain evidence="2">LMG 26383,CCUG 61248,R- 45681</strain>
    </source>
</reference>
<dbReference type="STRING" id="1036779.SAMN04515666_101323"/>
<dbReference type="AlphaFoldDB" id="A0A1H7GD81"/>
<dbReference type="RefSeq" id="WP_091829115.1">
    <property type="nucleotide sequence ID" value="NZ_FOAN01000001.1"/>
</dbReference>
<evidence type="ECO:0000313" key="1">
    <source>
        <dbReference type="EMBL" id="SEK36109.1"/>
    </source>
</evidence>